<dbReference type="SUPFAM" id="SSF50969">
    <property type="entry name" value="YVTN repeat-like/Quinoprotein amine dehydrogenase"/>
    <property type="match status" value="1"/>
</dbReference>
<keyword evidence="1" id="KW-0732">Signal</keyword>
<dbReference type="EMBL" id="WBUI01000014">
    <property type="protein sequence ID" value="KAB2931389.1"/>
    <property type="molecule type" value="Genomic_DNA"/>
</dbReference>
<gene>
    <name evidence="2" type="ORF">F9K24_14205</name>
</gene>
<evidence type="ECO:0000313" key="2">
    <source>
        <dbReference type="EMBL" id="KAB2931389.1"/>
    </source>
</evidence>
<feature type="signal peptide" evidence="1">
    <location>
        <begin position="1"/>
        <end position="18"/>
    </location>
</feature>
<comment type="caution">
    <text evidence="2">The sequence shown here is derived from an EMBL/GenBank/DDBJ whole genome shotgun (WGS) entry which is preliminary data.</text>
</comment>
<reference evidence="2 3" key="1">
    <citation type="submission" date="2019-10" db="EMBL/GenBank/DDBJ databases">
        <title>Extracellular Electron Transfer in a Candidatus Methanoperedens spp. Enrichment Culture.</title>
        <authorList>
            <person name="Berger S."/>
            <person name="Rangel Shaw D."/>
            <person name="Berben T."/>
            <person name="In 'T Zandt M."/>
            <person name="Frank J."/>
            <person name="Reimann J."/>
            <person name="Jetten M.S.M."/>
            <person name="Welte C.U."/>
        </authorList>
    </citation>
    <scope>NUCLEOTIDE SEQUENCE [LARGE SCALE GENOMIC DNA]</scope>
    <source>
        <strain evidence="2">SB12</strain>
    </source>
</reference>
<sequence>MKWVPLYLLLLTPFSLPAQTFQIVQTVDECRALQPLQVIPDVASFADGYAGFCLFDTQTRRLHRVKLFEMAGMEAPPNAVGKERWKLYNENRLWDLKDLTPVFFDRDKETVTVLIRTTRYRLKNEGSPRCPGSDEIALFAKEHERWYCGSTRKFLNTEDYIVQVNHAALYTFDLKGRRLIETAPLPATNDELIGITGRRTVWQEPVYFYKTITPEGRTRGQFRITIAGAGEDLQQFEIEASVRDKNILGFDGYSLQAEVTPDGKTVLAWEYDELNTPKAGFLVNPQAEGFVISLETGKALRVPIPVTAYGRYVDRMYNRLVIGSNQTGMLYGYDLDTGAQSTPVFSGVSIFLITTNPTKDKLLVFSKSGVAVHDRKTLQKLKTIPLKMIFPGATMLLAAEDCFLSSDGRVLITGKMKTQNGYTSSDIENGGFHVIEIKD</sequence>
<evidence type="ECO:0000256" key="1">
    <source>
        <dbReference type="SAM" id="SignalP"/>
    </source>
</evidence>
<proteinExistence type="predicted"/>
<dbReference type="InterPro" id="IPR011044">
    <property type="entry name" value="Quino_amine_DH_bsu"/>
</dbReference>
<dbReference type="AlphaFoldDB" id="A0A833H077"/>
<name>A0A833H077_9LEPT</name>
<evidence type="ECO:0000313" key="3">
    <source>
        <dbReference type="Proteomes" id="UP000460298"/>
    </source>
</evidence>
<protein>
    <submittedName>
        <fullName evidence="2">Uncharacterized protein</fullName>
    </submittedName>
</protein>
<dbReference type="Proteomes" id="UP000460298">
    <property type="component" value="Unassembled WGS sequence"/>
</dbReference>
<feature type="chain" id="PRO_5032614902" evidence="1">
    <location>
        <begin position="19"/>
        <end position="439"/>
    </location>
</feature>
<accession>A0A833H077</accession>
<organism evidence="2 3">
    <name type="scientific">Leptonema illini</name>
    <dbReference type="NCBI Taxonomy" id="183"/>
    <lineage>
        <taxon>Bacteria</taxon>
        <taxon>Pseudomonadati</taxon>
        <taxon>Spirochaetota</taxon>
        <taxon>Spirochaetia</taxon>
        <taxon>Leptospirales</taxon>
        <taxon>Leptospiraceae</taxon>
        <taxon>Leptonema</taxon>
    </lineage>
</organism>